<dbReference type="InterPro" id="IPR036249">
    <property type="entry name" value="Thioredoxin-like_sf"/>
</dbReference>
<dbReference type="EMBL" id="JAGINW010000001">
    <property type="protein sequence ID" value="MBP2327581.1"/>
    <property type="molecule type" value="Genomic_DNA"/>
</dbReference>
<dbReference type="RefSeq" id="WP_209644506.1">
    <property type="nucleotide sequence ID" value="NZ_JAGINW010000001.1"/>
</dbReference>
<reference evidence="3 4" key="1">
    <citation type="submission" date="2021-03" db="EMBL/GenBank/DDBJ databases">
        <title>Sequencing the genomes of 1000 actinobacteria strains.</title>
        <authorList>
            <person name="Klenk H.-P."/>
        </authorList>
    </citation>
    <scope>NUCLEOTIDE SEQUENCE [LARGE SCALE GENOMIC DNA]</scope>
    <source>
        <strain evidence="3 4">DSM 46670</strain>
    </source>
</reference>
<dbReference type="GO" id="GO:0016853">
    <property type="term" value="F:isomerase activity"/>
    <property type="evidence" value="ECO:0007669"/>
    <property type="project" value="UniProtKB-KW"/>
</dbReference>
<accession>A0ABS4TUH6</accession>
<keyword evidence="4" id="KW-1185">Reference proteome</keyword>
<keyword evidence="3" id="KW-0413">Isomerase</keyword>
<comment type="caution">
    <text evidence="3">The sequence shown here is derived from an EMBL/GenBank/DDBJ whole genome shotgun (WGS) entry which is preliminary data.</text>
</comment>
<dbReference type="Proteomes" id="UP001519332">
    <property type="component" value="Unassembled WGS sequence"/>
</dbReference>
<protein>
    <submittedName>
        <fullName evidence="3">Thiol-disulfide isomerase/thioredoxin</fullName>
    </submittedName>
</protein>
<keyword evidence="1" id="KW-1133">Transmembrane helix</keyword>
<sequence>MPYLVAAVILVGVLVIIDLILTLGVIQRLREHARLLTQALEGTQSVADFMLPAGSPLPGLRATTVDGTAAPDTGPLLIGFFSPTCHACLERLPGFVSYADAFDGRVLGVAVGAPEDVGDIVAKLRGVADVVIEQVDGPLAKALQVKGMPAMATVGADGVVVASGFELAALPSLVTT</sequence>
<evidence type="ECO:0000313" key="3">
    <source>
        <dbReference type="EMBL" id="MBP2327581.1"/>
    </source>
</evidence>
<keyword evidence="1" id="KW-0812">Transmembrane</keyword>
<evidence type="ECO:0000313" key="4">
    <source>
        <dbReference type="Proteomes" id="UP001519332"/>
    </source>
</evidence>
<evidence type="ECO:0000259" key="2">
    <source>
        <dbReference type="PROSITE" id="PS51352"/>
    </source>
</evidence>
<proteinExistence type="predicted"/>
<feature type="domain" description="Thioredoxin" evidence="2">
    <location>
        <begin position="51"/>
        <end position="176"/>
    </location>
</feature>
<name>A0ABS4TUH6_9PSEU</name>
<dbReference type="Gene3D" id="3.40.30.10">
    <property type="entry name" value="Glutaredoxin"/>
    <property type="match status" value="1"/>
</dbReference>
<gene>
    <name evidence="3" type="ORF">JOF56_007966</name>
</gene>
<dbReference type="PROSITE" id="PS51352">
    <property type="entry name" value="THIOREDOXIN_2"/>
    <property type="match status" value="1"/>
</dbReference>
<feature type="transmembrane region" description="Helical" evidence="1">
    <location>
        <begin position="6"/>
        <end position="26"/>
    </location>
</feature>
<dbReference type="SUPFAM" id="SSF52833">
    <property type="entry name" value="Thioredoxin-like"/>
    <property type="match status" value="1"/>
</dbReference>
<keyword evidence="1" id="KW-0472">Membrane</keyword>
<evidence type="ECO:0000256" key="1">
    <source>
        <dbReference type="SAM" id="Phobius"/>
    </source>
</evidence>
<dbReference type="InterPro" id="IPR013766">
    <property type="entry name" value="Thioredoxin_domain"/>
</dbReference>
<organism evidence="3 4">
    <name type="scientific">Kibdelosporangium banguiense</name>
    <dbReference type="NCBI Taxonomy" id="1365924"/>
    <lineage>
        <taxon>Bacteria</taxon>
        <taxon>Bacillati</taxon>
        <taxon>Actinomycetota</taxon>
        <taxon>Actinomycetes</taxon>
        <taxon>Pseudonocardiales</taxon>
        <taxon>Pseudonocardiaceae</taxon>
        <taxon>Kibdelosporangium</taxon>
    </lineage>
</organism>